<dbReference type="EMBL" id="ABID01000009">
    <property type="protein sequence ID" value="EDQ03721.1"/>
    <property type="molecule type" value="Genomic_DNA"/>
</dbReference>
<keyword evidence="2" id="KW-1185">Reference proteome</keyword>
<proteinExistence type="predicted"/>
<evidence type="ECO:0000313" key="2">
    <source>
        <dbReference type="Proteomes" id="UP000003257"/>
    </source>
</evidence>
<sequence length="341" mass="38025">MLELAQRFGFDLTNTFTGDRELLADLFKRMVSVHADAKTHPQDTFLTRGERRQHAGCGFLQVLLNGGIQRQHCVLVFDEVAKLAVFLVADWRLEADRLLGNLHHLADLFERHLQLLGQFLGRWLTANLVQHLATGADQLIDRLNHVHRNTDGARLIGDRAGDRLTDPPGRIGREFVAATVFELIHGLHQADVAFLNKIKELQTTVRVLFGDGDDETQVRFDHLFLGLTGFFFALLNLLHDAAEFRDIKANVLTNLRHVVAQLIHFLGRAFDEHLPATTGFLGHPLHPIGIKLIAAVVVDEFLAVDARLVGKLHHGAVDLHDAAVDAVQLVNQGFDTVVVQV</sequence>
<accession>A0ABP2D754</accession>
<reference evidence="1 2" key="1">
    <citation type="submission" date="2007-11" db="EMBL/GenBank/DDBJ databases">
        <authorList>
            <person name="Wagner-Dobler I."/>
            <person name="Ferriera S."/>
            <person name="Johnson J."/>
            <person name="Kravitz S."/>
            <person name="Beeson K."/>
            <person name="Sutton G."/>
            <person name="Rogers Y.-H."/>
            <person name="Friedman R."/>
            <person name="Frazier M."/>
            <person name="Venter J.C."/>
        </authorList>
    </citation>
    <scope>NUCLEOTIDE SEQUENCE [LARGE SCALE GENOMIC DNA]</scope>
    <source>
        <strain evidence="1 2">HEL-45</strain>
    </source>
</reference>
<dbReference type="Proteomes" id="UP000003257">
    <property type="component" value="Unassembled WGS sequence"/>
</dbReference>
<organism evidence="1 2">
    <name type="scientific">Sulfitobacter indolifex HEL-45</name>
    <dbReference type="NCBI Taxonomy" id="391624"/>
    <lineage>
        <taxon>Bacteria</taxon>
        <taxon>Pseudomonadati</taxon>
        <taxon>Pseudomonadota</taxon>
        <taxon>Alphaproteobacteria</taxon>
        <taxon>Rhodobacterales</taxon>
        <taxon>Roseobacteraceae</taxon>
        <taxon>Sulfitobacter</taxon>
    </lineage>
</organism>
<gene>
    <name evidence="1" type="ORF">OIHEL45_00375</name>
</gene>
<name>A0ABP2D754_9RHOB</name>
<protein>
    <submittedName>
        <fullName evidence="1">Uncharacterized protein</fullName>
    </submittedName>
</protein>
<comment type="caution">
    <text evidence="1">The sequence shown here is derived from an EMBL/GenBank/DDBJ whole genome shotgun (WGS) entry which is preliminary data.</text>
</comment>
<evidence type="ECO:0000313" key="1">
    <source>
        <dbReference type="EMBL" id="EDQ03721.1"/>
    </source>
</evidence>